<evidence type="ECO:0000313" key="4">
    <source>
        <dbReference type="Proteomes" id="UP001549104"/>
    </source>
</evidence>
<evidence type="ECO:0000313" key="3">
    <source>
        <dbReference type="EMBL" id="MET3655139.1"/>
    </source>
</evidence>
<keyword evidence="1" id="KW-0472">Membrane</keyword>
<protein>
    <recommendedName>
        <fullName evidence="2">DUF4350 domain-containing protein</fullName>
    </recommendedName>
</protein>
<sequence length="377" mass="43545">MQNPIANKKIWVWLVILLTVLLFSRYILIQGQLKEYPMYASDSPSPTGVKAFYTYALNHQDVVKRWSDSPSQLPNKPANQLLIMIEPYFTPNSAELDSYNRFMEAGNTILLFKENPKGMFGLETEVVETDAVNLFDPAGASYRTKTDVTSQVRLLENAQDEILLSDDAGTIALKRVVGEGQLIVTNSPKWIMNGEIVTDDHLALILALLKDVDSKVILFDEYIHDVKNATTILNIYPRWFLLLMIQGALLTILWLWHHGKRFGPVFISRKETVRFSDEGIKALAAWYIRGHRYHDSLVIQANYVMTLLQEHWRIPYHQEWKDLTAQFERKWPHLEKGEIHSLLSGLADMLEKSTVSKQEYLLWSKRLEKIRKEVEEG</sequence>
<dbReference type="Proteomes" id="UP001549104">
    <property type="component" value="Unassembled WGS sequence"/>
</dbReference>
<name>A0ABV2K241_SPOPS</name>
<proteinExistence type="predicted"/>
<keyword evidence="1" id="KW-0812">Transmembrane</keyword>
<gene>
    <name evidence="3" type="ORF">ABIC55_000223</name>
</gene>
<feature type="transmembrane region" description="Helical" evidence="1">
    <location>
        <begin position="12"/>
        <end position="29"/>
    </location>
</feature>
<evidence type="ECO:0000256" key="1">
    <source>
        <dbReference type="SAM" id="Phobius"/>
    </source>
</evidence>
<feature type="transmembrane region" description="Helical" evidence="1">
    <location>
        <begin position="236"/>
        <end position="256"/>
    </location>
</feature>
<dbReference type="RefSeq" id="WP_354311931.1">
    <property type="nucleotide sequence ID" value="NZ_JBEPME010000001.1"/>
</dbReference>
<keyword evidence="4" id="KW-1185">Reference proteome</keyword>
<accession>A0ABV2K241</accession>
<keyword evidence="1" id="KW-1133">Transmembrane helix</keyword>
<dbReference type="Pfam" id="PF14258">
    <property type="entry name" value="DUF4350"/>
    <property type="match status" value="1"/>
</dbReference>
<evidence type="ECO:0000259" key="2">
    <source>
        <dbReference type="Pfam" id="PF14258"/>
    </source>
</evidence>
<feature type="domain" description="DUF4350" evidence="2">
    <location>
        <begin position="41"/>
        <end position="209"/>
    </location>
</feature>
<organism evidence="3 4">
    <name type="scientific">Sporosarcina psychrophila</name>
    <name type="common">Bacillus psychrophilus</name>
    <dbReference type="NCBI Taxonomy" id="1476"/>
    <lineage>
        <taxon>Bacteria</taxon>
        <taxon>Bacillati</taxon>
        <taxon>Bacillota</taxon>
        <taxon>Bacilli</taxon>
        <taxon>Bacillales</taxon>
        <taxon>Caryophanaceae</taxon>
        <taxon>Sporosarcina</taxon>
    </lineage>
</organism>
<dbReference type="EMBL" id="JBEPME010000001">
    <property type="protein sequence ID" value="MET3655139.1"/>
    <property type="molecule type" value="Genomic_DNA"/>
</dbReference>
<reference evidence="3 4" key="1">
    <citation type="submission" date="2024-06" db="EMBL/GenBank/DDBJ databases">
        <title>Sorghum-associated microbial communities from plants grown in Nebraska, USA.</title>
        <authorList>
            <person name="Schachtman D."/>
        </authorList>
    </citation>
    <scope>NUCLEOTIDE SEQUENCE [LARGE SCALE GENOMIC DNA]</scope>
    <source>
        <strain evidence="3 4">1288</strain>
    </source>
</reference>
<dbReference type="InterPro" id="IPR025646">
    <property type="entry name" value="DUF4350"/>
</dbReference>
<comment type="caution">
    <text evidence="3">The sequence shown here is derived from an EMBL/GenBank/DDBJ whole genome shotgun (WGS) entry which is preliminary data.</text>
</comment>